<dbReference type="InterPro" id="IPR050307">
    <property type="entry name" value="Sterol_Desaturase_Related"/>
</dbReference>
<keyword evidence="4 6" id="KW-0472">Membrane</keyword>
<comment type="caution">
    <text evidence="8">The sequence shown here is derived from an EMBL/GenBank/DDBJ whole genome shotgun (WGS) entry which is preliminary data.</text>
</comment>
<evidence type="ECO:0000256" key="4">
    <source>
        <dbReference type="ARBA" id="ARBA00023136"/>
    </source>
</evidence>
<reference evidence="8 9" key="1">
    <citation type="submission" date="2024-03" db="EMBL/GenBank/DDBJ databases">
        <title>Aureococcus anophagefferens CCMP1851 and Kratosvirus quantuckense: Draft genome of a second virus-susceptible host strain in the model system.</title>
        <authorList>
            <person name="Chase E."/>
            <person name="Truchon A.R."/>
            <person name="Schepens W."/>
            <person name="Wilhelm S.W."/>
        </authorList>
    </citation>
    <scope>NUCLEOTIDE SEQUENCE [LARGE SCALE GENOMIC DNA]</scope>
    <source>
        <strain evidence="8 9">CCMP1851</strain>
    </source>
</reference>
<evidence type="ECO:0000256" key="5">
    <source>
        <dbReference type="SAM" id="MobiDB-lite"/>
    </source>
</evidence>
<evidence type="ECO:0000313" key="9">
    <source>
        <dbReference type="Proteomes" id="UP001363151"/>
    </source>
</evidence>
<dbReference type="InterPro" id="IPR006694">
    <property type="entry name" value="Fatty_acid_hydroxylase"/>
</dbReference>
<dbReference type="Pfam" id="PF04116">
    <property type="entry name" value="FA_hydroxylase"/>
    <property type="match status" value="1"/>
</dbReference>
<evidence type="ECO:0000256" key="2">
    <source>
        <dbReference type="ARBA" id="ARBA00022692"/>
    </source>
</evidence>
<feature type="transmembrane region" description="Helical" evidence="6">
    <location>
        <begin position="69"/>
        <end position="89"/>
    </location>
</feature>
<dbReference type="PANTHER" id="PTHR11863">
    <property type="entry name" value="STEROL DESATURASE"/>
    <property type="match status" value="1"/>
</dbReference>
<evidence type="ECO:0000256" key="3">
    <source>
        <dbReference type="ARBA" id="ARBA00022989"/>
    </source>
</evidence>
<dbReference type="EMBL" id="JBBJCI010000034">
    <property type="protein sequence ID" value="KAK7253809.1"/>
    <property type="molecule type" value="Genomic_DNA"/>
</dbReference>
<dbReference type="Proteomes" id="UP001363151">
    <property type="component" value="Unassembled WGS sequence"/>
</dbReference>
<keyword evidence="3 6" id="KW-1133">Transmembrane helix</keyword>
<proteinExistence type="predicted"/>
<evidence type="ECO:0000256" key="6">
    <source>
        <dbReference type="SAM" id="Phobius"/>
    </source>
</evidence>
<sequence>MLAAYHALYGAARALFESERNFWVVAISLAHGVTLLSTSACFLALDRFPSMDKYRLQDKRAPEALFRQAFRGLFFNSAVTYPVFALLLYPIAKGFVAVSGAAPSASETAAHLLGCILVEDCLFYWIHRTLHHKSIYKYVHKTHHEFKQNVAPAAEHFHPAEDVMNVIPFLAGPLLFNVHFATLLLWVVVRVHEIVDAHSGYGLPWSPWSYTRPSERHEFHHSHNQGCYGSFFPFWDWAFSTDAQFRAFMAKGAWRTRGAAAPAKARPTPNKDGSLPTPRRNPPRAAKKAQ</sequence>
<feature type="transmembrane region" description="Helical" evidence="6">
    <location>
        <begin position="22"/>
        <end position="45"/>
    </location>
</feature>
<name>A0ABR1GCJ2_AURAN</name>
<keyword evidence="2 6" id="KW-0812">Transmembrane</keyword>
<evidence type="ECO:0000256" key="1">
    <source>
        <dbReference type="ARBA" id="ARBA00004370"/>
    </source>
</evidence>
<feature type="domain" description="Fatty acid hydroxylase" evidence="7">
    <location>
        <begin position="113"/>
        <end position="241"/>
    </location>
</feature>
<comment type="subcellular location">
    <subcellularLocation>
        <location evidence="1">Membrane</location>
    </subcellularLocation>
</comment>
<gene>
    <name evidence="8" type="ORF">SO694_00002658</name>
</gene>
<accession>A0ABR1GCJ2</accession>
<protein>
    <submittedName>
        <fullName evidence="8">C-4 methylsterol oxidase</fullName>
    </submittedName>
</protein>
<feature type="compositionally biased region" description="Basic residues" evidence="5">
    <location>
        <begin position="281"/>
        <end position="290"/>
    </location>
</feature>
<keyword evidence="9" id="KW-1185">Reference proteome</keyword>
<organism evidence="8 9">
    <name type="scientific">Aureococcus anophagefferens</name>
    <name type="common">Harmful bloom alga</name>
    <dbReference type="NCBI Taxonomy" id="44056"/>
    <lineage>
        <taxon>Eukaryota</taxon>
        <taxon>Sar</taxon>
        <taxon>Stramenopiles</taxon>
        <taxon>Ochrophyta</taxon>
        <taxon>Pelagophyceae</taxon>
        <taxon>Pelagomonadales</taxon>
        <taxon>Pelagomonadaceae</taxon>
        <taxon>Aureococcus</taxon>
    </lineage>
</organism>
<feature type="transmembrane region" description="Helical" evidence="6">
    <location>
        <begin position="166"/>
        <end position="189"/>
    </location>
</feature>
<feature type="region of interest" description="Disordered" evidence="5">
    <location>
        <begin position="258"/>
        <end position="290"/>
    </location>
</feature>
<evidence type="ECO:0000313" key="8">
    <source>
        <dbReference type="EMBL" id="KAK7253809.1"/>
    </source>
</evidence>
<evidence type="ECO:0000259" key="7">
    <source>
        <dbReference type="Pfam" id="PF04116"/>
    </source>
</evidence>